<reference evidence="5" key="1">
    <citation type="journal article" date="2019" name="Int. J. Syst. Evol. Microbiol.">
        <title>The Global Catalogue of Microorganisms (GCM) 10K type strain sequencing project: providing services to taxonomists for standard genome sequencing and annotation.</title>
        <authorList>
            <consortium name="The Broad Institute Genomics Platform"/>
            <consortium name="The Broad Institute Genome Sequencing Center for Infectious Disease"/>
            <person name="Wu L."/>
            <person name="Ma J."/>
        </authorList>
    </citation>
    <scope>NUCLEOTIDE SEQUENCE [LARGE SCALE GENOMIC DNA]</scope>
    <source>
        <strain evidence="5">CCM 9110</strain>
    </source>
</reference>
<organism evidence="4 5">
    <name type="scientific">Lacticaseibacillus suilingensis</name>
    <dbReference type="NCBI Taxonomy" id="2799577"/>
    <lineage>
        <taxon>Bacteria</taxon>
        <taxon>Bacillati</taxon>
        <taxon>Bacillota</taxon>
        <taxon>Bacilli</taxon>
        <taxon>Lactobacillales</taxon>
        <taxon>Lactobacillaceae</taxon>
        <taxon>Lacticaseibacillus</taxon>
    </lineage>
</organism>
<dbReference type="PANTHER" id="PTHR11839:SF18">
    <property type="entry name" value="NUDIX HYDROLASE DOMAIN-CONTAINING PROTEIN"/>
    <property type="match status" value="1"/>
</dbReference>
<keyword evidence="5" id="KW-1185">Reference proteome</keyword>
<keyword evidence="2 4" id="KW-0378">Hydrolase</keyword>
<name>A0ABW4BIL6_9LACO</name>
<evidence type="ECO:0000256" key="1">
    <source>
        <dbReference type="ARBA" id="ARBA00001946"/>
    </source>
</evidence>
<dbReference type="InterPro" id="IPR020084">
    <property type="entry name" value="NUDIX_hydrolase_CS"/>
</dbReference>
<gene>
    <name evidence="4" type="ORF">ACFQ41_11455</name>
</gene>
<dbReference type="CDD" id="cd03424">
    <property type="entry name" value="NUDIX_ADPRase_Nudt5_UGPPase_Nudt14"/>
    <property type="match status" value="1"/>
</dbReference>
<feature type="domain" description="Nudix hydrolase" evidence="3">
    <location>
        <begin position="44"/>
        <end position="175"/>
    </location>
</feature>
<dbReference type="Pfam" id="PF00293">
    <property type="entry name" value="NUDIX"/>
    <property type="match status" value="1"/>
</dbReference>
<dbReference type="PROSITE" id="PS00893">
    <property type="entry name" value="NUDIX_BOX"/>
    <property type="match status" value="1"/>
</dbReference>
<dbReference type="Gene3D" id="3.90.79.10">
    <property type="entry name" value="Nucleoside Triphosphate Pyrophosphohydrolase"/>
    <property type="match status" value="1"/>
</dbReference>
<proteinExistence type="predicted"/>
<dbReference type="RefSeq" id="WP_204118886.1">
    <property type="nucleotide sequence ID" value="NZ_BOLV01000009.1"/>
</dbReference>
<evidence type="ECO:0000313" key="5">
    <source>
        <dbReference type="Proteomes" id="UP001597199"/>
    </source>
</evidence>
<protein>
    <submittedName>
        <fullName evidence="4">NUDIX hydrolase</fullName>
        <ecNumber evidence="4">3.6.-.-</ecNumber>
    </submittedName>
</protein>
<comment type="cofactor">
    <cofactor evidence="1">
        <name>Mg(2+)</name>
        <dbReference type="ChEBI" id="CHEBI:18420"/>
    </cofactor>
</comment>
<dbReference type="InterPro" id="IPR000086">
    <property type="entry name" value="NUDIX_hydrolase_dom"/>
</dbReference>
<accession>A0ABW4BIL6</accession>
<comment type="caution">
    <text evidence="4">The sequence shown here is derived from an EMBL/GenBank/DDBJ whole genome shotgun (WGS) entry which is preliminary data.</text>
</comment>
<dbReference type="SUPFAM" id="SSF55811">
    <property type="entry name" value="Nudix"/>
    <property type="match status" value="1"/>
</dbReference>
<dbReference type="InterPro" id="IPR015797">
    <property type="entry name" value="NUDIX_hydrolase-like_dom_sf"/>
</dbReference>
<evidence type="ECO:0000313" key="4">
    <source>
        <dbReference type="EMBL" id="MFD1399926.1"/>
    </source>
</evidence>
<dbReference type="GO" id="GO:0016787">
    <property type="term" value="F:hydrolase activity"/>
    <property type="evidence" value="ECO:0007669"/>
    <property type="project" value="UniProtKB-KW"/>
</dbReference>
<dbReference type="EMBL" id="JBHTOA010000046">
    <property type="protein sequence ID" value="MFD1399926.1"/>
    <property type="molecule type" value="Genomic_DNA"/>
</dbReference>
<dbReference type="PROSITE" id="PS51462">
    <property type="entry name" value="NUDIX"/>
    <property type="match status" value="1"/>
</dbReference>
<dbReference type="Proteomes" id="UP001597199">
    <property type="component" value="Unassembled WGS sequence"/>
</dbReference>
<dbReference type="EC" id="3.6.-.-" evidence="4"/>
<evidence type="ECO:0000256" key="2">
    <source>
        <dbReference type="ARBA" id="ARBA00022801"/>
    </source>
</evidence>
<evidence type="ECO:0000259" key="3">
    <source>
        <dbReference type="PROSITE" id="PS51462"/>
    </source>
</evidence>
<sequence>MFIKASTKPGRILAAHTAYSGHIFEVIQQTIDTPDGLRVERDLIKHAPAVAMLALTPDQKVLINREYRVGINAEAFALPAGLMDPGENPVVAARRELAEETGYEAGQISEMCAIRSSEGMTDETVHLMLAQIDESKRTAQHFDQDEFVTSQLVPLADVIKAVQSGAIGSAQSVAAVSYYLAFIEGKTN</sequence>
<dbReference type="PANTHER" id="PTHR11839">
    <property type="entry name" value="UDP/ADP-SUGAR PYROPHOSPHATASE"/>
    <property type="match status" value="1"/>
</dbReference>